<keyword evidence="1" id="KW-0645">Protease</keyword>
<evidence type="ECO:0000313" key="1">
    <source>
        <dbReference type="EMBL" id="RIA64100.1"/>
    </source>
</evidence>
<dbReference type="PANTHER" id="PTHR34217:SF1">
    <property type="entry name" value="CARBOXYPEPTIDASE 1"/>
    <property type="match status" value="1"/>
</dbReference>
<dbReference type="GO" id="GO:0004181">
    <property type="term" value="F:metallocarboxypeptidase activity"/>
    <property type="evidence" value="ECO:0007669"/>
    <property type="project" value="InterPro"/>
</dbReference>
<dbReference type="InParanoid" id="A0A397QRA6"/>
<gene>
    <name evidence="1" type="ORF">EI71_02050</name>
</gene>
<dbReference type="InterPro" id="IPR001333">
    <property type="entry name" value="Peptidase_M32_Taq"/>
</dbReference>
<dbReference type="Gene3D" id="1.10.1370.30">
    <property type="match status" value="1"/>
</dbReference>
<keyword evidence="1" id="KW-0121">Carboxypeptidase</keyword>
<keyword evidence="1" id="KW-0378">Hydrolase</keyword>
<reference evidence="1 2" key="1">
    <citation type="submission" date="2018-08" db="EMBL/GenBank/DDBJ databases">
        <title>Genomic Encyclopedia of Archaeal and Bacterial Type Strains, Phase II (KMG-II): from individual species to whole genera.</title>
        <authorList>
            <person name="Goeker M."/>
        </authorList>
    </citation>
    <scope>NUCLEOTIDE SEQUENCE [LARGE SCALE GENOMIC DNA]</scope>
    <source>
        <strain evidence="1 2">ATCC 27112</strain>
    </source>
</reference>
<dbReference type="AlphaFoldDB" id="A0A397QRA6"/>
<dbReference type="PANTHER" id="PTHR34217">
    <property type="entry name" value="METAL-DEPENDENT CARBOXYPEPTIDASE"/>
    <property type="match status" value="1"/>
</dbReference>
<dbReference type="EMBL" id="QXEV01000054">
    <property type="protein sequence ID" value="RIA64100.1"/>
    <property type="molecule type" value="Genomic_DNA"/>
</dbReference>
<comment type="caution">
    <text evidence="1">The sequence shown here is derived from an EMBL/GenBank/DDBJ whole genome shotgun (WGS) entry which is preliminary data.</text>
</comment>
<dbReference type="CDD" id="cd06460">
    <property type="entry name" value="M32_Taq"/>
    <property type="match status" value="1"/>
</dbReference>
<evidence type="ECO:0000313" key="2">
    <source>
        <dbReference type="Proteomes" id="UP000266506"/>
    </source>
</evidence>
<proteinExistence type="predicted"/>
<dbReference type="PROSITE" id="PS52034">
    <property type="entry name" value="PEPTIDASE_M32"/>
    <property type="match status" value="1"/>
</dbReference>
<dbReference type="SUPFAM" id="SSF55486">
    <property type="entry name" value="Metalloproteases ('zincins'), catalytic domain"/>
    <property type="match status" value="1"/>
</dbReference>
<keyword evidence="2" id="KW-1185">Reference proteome</keyword>
<protein>
    <submittedName>
        <fullName evidence="1">Carboxypeptidase Taq</fullName>
    </submittedName>
</protein>
<sequence>MAIAKEYEDITKQRRIPVDIITKGMRIVNEASLAWEEARTSLDYSIFESKLVKLVDYEKDCYKYLDGKYHGFDITLTEMEDDFTEEKYDSLFNEIEKEILPLVKKILTMPKKYNIELTKEKFDIDKQRKLTKKICDLMGYSNEVGVVGETIHPFTNGINSCDVRTTTRYDESLLFSNLYSVMHEVGHATYELQNNSEFSATALMGGASCALHESQSRFYENYLGRSREFIEFLYPILKEVYPTQMEKYTLDDIYYYCNDVSNQFTRTEADELTYPFHIIIRYKIEKELFHNELTVDKISDRFNELFMEYFGVKPKNKLLGCYQDVHWSSGFGYFPTYALGSAMSAQFLASMEKDFNPFTDMKNGDFKRVNAWLKEHVHKYGKSKKNLEVLKIATGEDFNPRYYIDYLKNKFKKIYNI</sequence>
<dbReference type="Pfam" id="PF02074">
    <property type="entry name" value="Peptidase_M32"/>
    <property type="match status" value="1"/>
</dbReference>
<dbReference type="FunCoup" id="A0A397QRA6">
    <property type="interactions" value="2"/>
</dbReference>
<dbReference type="GO" id="GO:0006508">
    <property type="term" value="P:proteolysis"/>
    <property type="evidence" value="ECO:0007669"/>
    <property type="project" value="InterPro"/>
</dbReference>
<name>A0A397QRA6_9MOLU</name>
<dbReference type="PRINTS" id="PR00998">
    <property type="entry name" value="CRBOXYPTASET"/>
</dbReference>
<accession>A0A397QRA6</accession>
<dbReference type="OrthoDB" id="9772308at2"/>
<dbReference type="Proteomes" id="UP000266506">
    <property type="component" value="Unassembled WGS sequence"/>
</dbReference>
<organism evidence="1 2">
    <name type="scientific">Anaeroplasma bactoclasticum</name>
    <dbReference type="NCBI Taxonomy" id="2088"/>
    <lineage>
        <taxon>Bacteria</taxon>
        <taxon>Bacillati</taxon>
        <taxon>Mycoplasmatota</taxon>
        <taxon>Mollicutes</taxon>
        <taxon>Anaeroplasmatales</taxon>
        <taxon>Anaeroplasmataceae</taxon>
        <taxon>Anaeroplasma</taxon>
    </lineage>
</organism>